<organism evidence="2 3">
    <name type="scientific">Alkalihalobacillus trypoxylicola</name>
    <dbReference type="NCBI Taxonomy" id="519424"/>
    <lineage>
        <taxon>Bacteria</taxon>
        <taxon>Bacillati</taxon>
        <taxon>Bacillota</taxon>
        <taxon>Bacilli</taxon>
        <taxon>Bacillales</taxon>
        <taxon>Bacillaceae</taxon>
        <taxon>Alkalihalobacillus</taxon>
    </lineage>
</organism>
<reference evidence="2" key="1">
    <citation type="submission" date="2016-02" db="EMBL/GenBank/DDBJ databases">
        <title>Genome sequence of Bacillus trypoxylicola KCTC 13244(T).</title>
        <authorList>
            <person name="Jeong H."/>
            <person name="Park S.-H."/>
            <person name="Choi S.-K."/>
        </authorList>
    </citation>
    <scope>NUCLEOTIDE SEQUENCE [LARGE SCALE GENOMIC DNA]</scope>
    <source>
        <strain evidence="2">KCTC 13244</strain>
    </source>
</reference>
<keyword evidence="2" id="KW-0413">Isomerase</keyword>
<dbReference type="SUPFAM" id="SSF51658">
    <property type="entry name" value="Xylose isomerase-like"/>
    <property type="match status" value="1"/>
</dbReference>
<dbReference type="RefSeq" id="WP_061950056.1">
    <property type="nucleotide sequence ID" value="NZ_LTAO01000038.1"/>
</dbReference>
<gene>
    <name evidence="2" type="ORF">AZF04_12295</name>
</gene>
<sequence length="279" mass="31859">MKFSVFTVMTPDIRLDEILPLLKKNGYDGVEWRYKASEKDFKDEKPSFWRNNLCTIDPKASEKELLKLKQLTQSHHLETIAVIPYLEAGDLQATEKVLQSAKTMQARMIRIGVPTFNSGISIQQQLADAAYKIKQVEELCQQYEMKGLIETHHDTLTTSASLALKLAEQCNPDHIGVIYDPGNMVFEGYENHAIALQMLGPYLAHVHAKNAMHNRDSDHIGSWIRKWAKLDEGLMNWQEIISTLKDIGYEGYIGIEDFSQSFSSEKALAFNIQYLKSLY</sequence>
<dbReference type="AlphaFoldDB" id="A0A161P442"/>
<feature type="domain" description="Xylose isomerase-like TIM barrel" evidence="1">
    <location>
        <begin position="21"/>
        <end position="277"/>
    </location>
</feature>
<proteinExistence type="predicted"/>
<dbReference type="GO" id="GO:0016853">
    <property type="term" value="F:isomerase activity"/>
    <property type="evidence" value="ECO:0007669"/>
    <property type="project" value="UniProtKB-KW"/>
</dbReference>
<dbReference type="InterPro" id="IPR050312">
    <property type="entry name" value="IolE/XylAMocC-like"/>
</dbReference>
<evidence type="ECO:0000313" key="3">
    <source>
        <dbReference type="Proteomes" id="UP000075806"/>
    </source>
</evidence>
<comment type="caution">
    <text evidence="2">The sequence shown here is derived from an EMBL/GenBank/DDBJ whole genome shotgun (WGS) entry which is preliminary data.</text>
</comment>
<name>A0A161P442_9BACI</name>
<dbReference type="InterPro" id="IPR036237">
    <property type="entry name" value="Xyl_isomerase-like_sf"/>
</dbReference>
<accession>A0A161P442</accession>
<dbReference type="Pfam" id="PF01261">
    <property type="entry name" value="AP_endonuc_2"/>
    <property type="match status" value="1"/>
</dbReference>
<evidence type="ECO:0000313" key="2">
    <source>
        <dbReference type="EMBL" id="KYG26585.1"/>
    </source>
</evidence>
<keyword evidence="3" id="KW-1185">Reference proteome</keyword>
<dbReference type="OrthoDB" id="104997at2"/>
<dbReference type="STRING" id="519424.AZF04_12295"/>
<dbReference type="InterPro" id="IPR013022">
    <property type="entry name" value="Xyl_isomerase-like_TIM-brl"/>
</dbReference>
<dbReference type="Gene3D" id="3.20.20.150">
    <property type="entry name" value="Divalent-metal-dependent TIM barrel enzymes"/>
    <property type="match status" value="1"/>
</dbReference>
<protein>
    <submittedName>
        <fullName evidence="2">Xylose isomerase</fullName>
    </submittedName>
</protein>
<dbReference type="Proteomes" id="UP000075806">
    <property type="component" value="Unassembled WGS sequence"/>
</dbReference>
<dbReference type="EMBL" id="LTAO01000038">
    <property type="protein sequence ID" value="KYG26585.1"/>
    <property type="molecule type" value="Genomic_DNA"/>
</dbReference>
<evidence type="ECO:0000259" key="1">
    <source>
        <dbReference type="Pfam" id="PF01261"/>
    </source>
</evidence>
<dbReference type="PANTHER" id="PTHR12110">
    <property type="entry name" value="HYDROXYPYRUVATE ISOMERASE"/>
    <property type="match status" value="1"/>
</dbReference>